<name>A0A5N8WHI4_9ACTN</name>
<dbReference type="RefSeq" id="WP_152791808.1">
    <property type="nucleotide sequence ID" value="NZ_BAABEQ010000020.1"/>
</dbReference>
<dbReference type="Gene3D" id="2.30.31.20">
    <property type="entry name" value="Sporulation-specific cell division protein SsgB"/>
    <property type="match status" value="1"/>
</dbReference>
<comment type="caution">
    <text evidence="8">The sequence shown here is derived from an EMBL/GenBank/DDBJ whole genome shotgun (WGS) entry which is preliminary data.</text>
</comment>
<keyword evidence="5" id="KW-0717">Septation</keyword>
<protein>
    <submittedName>
        <fullName evidence="8">SsgA family sporulation/cell division regulator</fullName>
    </submittedName>
</protein>
<dbReference type="GO" id="GO:0030435">
    <property type="term" value="P:sporulation resulting in formation of a cellular spore"/>
    <property type="evidence" value="ECO:0007669"/>
    <property type="project" value="UniProtKB-KW"/>
</dbReference>
<evidence type="ECO:0000313" key="8">
    <source>
        <dbReference type="EMBL" id="MPY46592.1"/>
    </source>
</evidence>
<dbReference type="AlphaFoldDB" id="A0A5N8WHI4"/>
<keyword evidence="4" id="KW-0749">Sporulation</keyword>
<reference evidence="8 9" key="1">
    <citation type="submission" date="2019-07" db="EMBL/GenBank/DDBJ databases">
        <title>New species of Amycolatopsis and Streptomyces.</title>
        <authorList>
            <person name="Duangmal K."/>
            <person name="Teo W.F.A."/>
            <person name="Lipun K."/>
        </authorList>
    </citation>
    <scope>NUCLEOTIDE SEQUENCE [LARGE SCALE GENOMIC DNA]</scope>
    <source>
        <strain evidence="8 9">TISTR 2346</strain>
    </source>
</reference>
<evidence type="ECO:0000256" key="5">
    <source>
        <dbReference type="ARBA" id="ARBA00023210"/>
    </source>
</evidence>
<comment type="similarity">
    <text evidence="2">Belongs to the SsgA family.</text>
</comment>
<evidence type="ECO:0000256" key="2">
    <source>
        <dbReference type="ARBA" id="ARBA00009323"/>
    </source>
</evidence>
<evidence type="ECO:0000313" key="9">
    <source>
        <dbReference type="Proteomes" id="UP000326979"/>
    </source>
</evidence>
<accession>A0A5N8WHI4</accession>
<keyword evidence="6" id="KW-0131">Cell cycle</keyword>
<dbReference type="GO" id="GO:0000917">
    <property type="term" value="P:division septum assembly"/>
    <property type="evidence" value="ECO:0007669"/>
    <property type="project" value="UniProtKB-KW"/>
</dbReference>
<feature type="region of interest" description="Disordered" evidence="7">
    <location>
        <begin position="135"/>
        <end position="177"/>
    </location>
</feature>
<gene>
    <name evidence="8" type="ORF">FNH04_43845</name>
</gene>
<evidence type="ECO:0000256" key="6">
    <source>
        <dbReference type="ARBA" id="ARBA00023306"/>
    </source>
</evidence>
<dbReference type="EMBL" id="VJZE01000713">
    <property type="protein sequence ID" value="MPY46592.1"/>
    <property type="molecule type" value="Genomic_DNA"/>
</dbReference>
<dbReference type="Proteomes" id="UP000326979">
    <property type="component" value="Unassembled WGS sequence"/>
</dbReference>
<dbReference type="Pfam" id="PF04686">
    <property type="entry name" value="SsgA"/>
    <property type="match status" value="1"/>
</dbReference>
<proteinExistence type="inferred from homology"/>
<organism evidence="8 9">
    <name type="scientific">Streptomyces phyllanthi</name>
    <dbReference type="NCBI Taxonomy" id="1803180"/>
    <lineage>
        <taxon>Bacteria</taxon>
        <taxon>Bacillati</taxon>
        <taxon>Actinomycetota</taxon>
        <taxon>Actinomycetes</taxon>
        <taxon>Kitasatosporales</taxon>
        <taxon>Streptomycetaceae</taxon>
        <taxon>Streptomyces</taxon>
    </lineage>
</organism>
<evidence type="ECO:0000256" key="3">
    <source>
        <dbReference type="ARBA" id="ARBA00022618"/>
    </source>
</evidence>
<dbReference type="OrthoDB" id="3853096at2"/>
<feature type="compositionally biased region" description="Basic residues" evidence="7">
    <location>
        <begin position="142"/>
        <end position="152"/>
    </location>
</feature>
<dbReference type="GO" id="GO:0030428">
    <property type="term" value="C:cell septum"/>
    <property type="evidence" value="ECO:0007669"/>
    <property type="project" value="UniProtKB-SubCell"/>
</dbReference>
<evidence type="ECO:0000256" key="4">
    <source>
        <dbReference type="ARBA" id="ARBA00022969"/>
    </source>
</evidence>
<comment type="subcellular location">
    <subcellularLocation>
        <location evidence="1">Cell septum</location>
    </subcellularLocation>
</comment>
<dbReference type="InterPro" id="IPR038658">
    <property type="entry name" value="SsgB_sf"/>
</dbReference>
<evidence type="ECO:0000256" key="1">
    <source>
        <dbReference type="ARBA" id="ARBA00004431"/>
    </source>
</evidence>
<keyword evidence="9" id="KW-1185">Reference proteome</keyword>
<dbReference type="InterPro" id="IPR006776">
    <property type="entry name" value="SsgB"/>
</dbReference>
<evidence type="ECO:0000256" key="7">
    <source>
        <dbReference type="SAM" id="MobiDB-lite"/>
    </source>
</evidence>
<sequence>MTVTVKQSTRACLITPDYRELPVAATLRFTSADPLAVHVDFPADASADDQGVTWTFARVLLEEGIGAPAGIGDVHIWPCGPATTVMEFYAPPGMVMIRFGTAALHEFLVRSYAVVEPGTENLEPALDDLTSLLGRSDAREPRHGRRARAKARTRADARAKAWTRRRLGSEGTDDAGR</sequence>
<keyword evidence="3 8" id="KW-0132">Cell division</keyword>